<comment type="caution">
    <text evidence="1">The sequence shown here is derived from an EMBL/GenBank/DDBJ whole genome shotgun (WGS) entry which is preliminary data.</text>
</comment>
<dbReference type="Pfam" id="PF10604">
    <property type="entry name" value="Polyketide_cyc2"/>
    <property type="match status" value="1"/>
</dbReference>
<proteinExistence type="predicted"/>
<sequence length="145" mass="16584">MSKLIRTEILINVSPKKVWTILQKFEDYPNWNPFINLIKGDFKVGNQIKVTITPPGSKPMTFKPKVLTYKFNKELSWLGSLLFTGIFDGAHKFELIDNGNGTTTFIQSENFKGILVPLFKNSLEKNTKNGFELMNLKLKELAESK</sequence>
<dbReference type="PANTHER" id="PTHR36166:SF1">
    <property type="entry name" value="SRPBCC DOMAIN-CONTAINING PROTEIN"/>
    <property type="match status" value="1"/>
</dbReference>
<dbReference type="EMBL" id="VEVQ02000003">
    <property type="protein sequence ID" value="NHN25259.1"/>
    <property type="molecule type" value="Genomic_DNA"/>
</dbReference>
<dbReference type="Proteomes" id="UP000817854">
    <property type="component" value="Unassembled WGS sequence"/>
</dbReference>
<gene>
    <name evidence="1" type="ORF">FIA58_006165</name>
</gene>
<dbReference type="PANTHER" id="PTHR36166">
    <property type="entry name" value="CHROMOSOME 9, WHOLE GENOME SHOTGUN SEQUENCE"/>
    <property type="match status" value="1"/>
</dbReference>
<dbReference type="InterPro" id="IPR023393">
    <property type="entry name" value="START-like_dom_sf"/>
</dbReference>
<accession>A0ABX0IN84</accession>
<dbReference type="Gene3D" id="3.30.530.20">
    <property type="match status" value="1"/>
</dbReference>
<organism evidence="1 2">
    <name type="scientific">Flavobacterium jejuense</name>
    <dbReference type="NCBI Taxonomy" id="1544455"/>
    <lineage>
        <taxon>Bacteria</taxon>
        <taxon>Pseudomonadati</taxon>
        <taxon>Bacteroidota</taxon>
        <taxon>Flavobacteriia</taxon>
        <taxon>Flavobacteriales</taxon>
        <taxon>Flavobacteriaceae</taxon>
        <taxon>Flavobacterium</taxon>
    </lineage>
</organism>
<dbReference type="CDD" id="cd07822">
    <property type="entry name" value="SRPBCC_4"/>
    <property type="match status" value="1"/>
</dbReference>
<evidence type="ECO:0000313" key="2">
    <source>
        <dbReference type="Proteomes" id="UP000817854"/>
    </source>
</evidence>
<protein>
    <submittedName>
        <fullName evidence="1">SRPBCC domain-containing protein</fullName>
    </submittedName>
</protein>
<reference evidence="2" key="1">
    <citation type="submission" date="2019-05" db="EMBL/GenBank/DDBJ databases">
        <title>Flavobacterium profundi sp. nov., isolated from a deep-sea seamount.</title>
        <authorList>
            <person name="Zhang D.-C."/>
        </authorList>
    </citation>
    <scope>NUCLEOTIDE SEQUENCE [LARGE SCALE GENOMIC DNA]</scope>
    <source>
        <strain evidence="2">EC11</strain>
    </source>
</reference>
<reference evidence="1 2" key="2">
    <citation type="submission" date="2019-05" db="EMBL/GenBank/DDBJ databases">
        <authorList>
            <person name="Lianzixin W."/>
        </authorList>
    </citation>
    <scope>NUCLEOTIDE SEQUENCE [LARGE SCALE GENOMIC DNA]</scope>
    <source>
        <strain evidence="1 2">EC11</strain>
    </source>
</reference>
<dbReference type="RefSeq" id="WP_140961248.1">
    <property type="nucleotide sequence ID" value="NZ_VEVQ02000003.1"/>
</dbReference>
<dbReference type="InterPro" id="IPR019587">
    <property type="entry name" value="Polyketide_cyclase/dehydratase"/>
</dbReference>
<reference evidence="1 2" key="3">
    <citation type="submission" date="2020-02" db="EMBL/GenBank/DDBJ databases">
        <title>Flavobacterium profundi sp. nov., isolated from a deep-sea seamount.</title>
        <authorList>
            <person name="Zhang D.-C."/>
        </authorList>
    </citation>
    <scope>NUCLEOTIDE SEQUENCE [LARGE SCALE GENOMIC DNA]</scope>
    <source>
        <strain evidence="1 2">EC11</strain>
    </source>
</reference>
<dbReference type="SUPFAM" id="SSF55961">
    <property type="entry name" value="Bet v1-like"/>
    <property type="match status" value="1"/>
</dbReference>
<evidence type="ECO:0000313" key="1">
    <source>
        <dbReference type="EMBL" id="NHN25259.1"/>
    </source>
</evidence>
<name>A0ABX0IN84_9FLAO</name>
<keyword evidence="2" id="KW-1185">Reference proteome</keyword>